<dbReference type="SMART" id="SM00304">
    <property type="entry name" value="HAMP"/>
    <property type="match status" value="1"/>
</dbReference>
<dbReference type="Gene3D" id="3.30.450.20">
    <property type="entry name" value="PAS domain"/>
    <property type="match status" value="1"/>
</dbReference>
<accession>A0ABQ5NMV6</accession>
<evidence type="ECO:0000259" key="12">
    <source>
        <dbReference type="PROSITE" id="PS50885"/>
    </source>
</evidence>
<dbReference type="InterPro" id="IPR003660">
    <property type="entry name" value="HAMP_dom"/>
</dbReference>
<dbReference type="PROSITE" id="PS50111">
    <property type="entry name" value="CHEMOTAXIS_TRANSDUC_2"/>
    <property type="match status" value="1"/>
</dbReference>
<dbReference type="SMART" id="SM01049">
    <property type="entry name" value="Cache_2"/>
    <property type="match status" value="1"/>
</dbReference>
<organism evidence="13 14">
    <name type="scientific">Lysinibacillus piscis</name>
    <dbReference type="NCBI Taxonomy" id="2518931"/>
    <lineage>
        <taxon>Bacteria</taxon>
        <taxon>Bacillati</taxon>
        <taxon>Bacillota</taxon>
        <taxon>Bacilli</taxon>
        <taxon>Bacillales</taxon>
        <taxon>Bacillaceae</taxon>
        <taxon>Lysinibacillus</taxon>
    </lineage>
</organism>
<keyword evidence="3 10" id="KW-0812">Transmembrane</keyword>
<feature type="transmembrane region" description="Helical" evidence="10">
    <location>
        <begin position="6"/>
        <end position="26"/>
    </location>
</feature>
<dbReference type="InterPro" id="IPR004089">
    <property type="entry name" value="MCPsignal_dom"/>
</dbReference>
<feature type="transmembrane region" description="Helical" evidence="10">
    <location>
        <begin position="195"/>
        <end position="218"/>
    </location>
</feature>
<dbReference type="Gene3D" id="1.10.287.950">
    <property type="entry name" value="Methyl-accepting chemotaxis protein"/>
    <property type="match status" value="1"/>
</dbReference>
<feature type="domain" description="Methyl-accepting transducer" evidence="11">
    <location>
        <begin position="291"/>
        <end position="541"/>
    </location>
</feature>
<name>A0ABQ5NMV6_9BACI</name>
<evidence type="ECO:0000256" key="5">
    <source>
        <dbReference type="ARBA" id="ARBA00023136"/>
    </source>
</evidence>
<dbReference type="SMART" id="SM00283">
    <property type="entry name" value="MA"/>
    <property type="match status" value="1"/>
</dbReference>
<dbReference type="RefSeq" id="WP_264989191.1">
    <property type="nucleotide sequence ID" value="NZ_BRZA01000003.1"/>
</dbReference>
<evidence type="ECO:0008006" key="15">
    <source>
        <dbReference type="Google" id="ProtNLM"/>
    </source>
</evidence>
<feature type="region of interest" description="Disordered" evidence="9">
    <location>
        <begin position="534"/>
        <end position="554"/>
    </location>
</feature>
<evidence type="ECO:0000256" key="8">
    <source>
        <dbReference type="PROSITE-ProRule" id="PRU00284"/>
    </source>
</evidence>
<gene>
    <name evidence="13" type="ORF">LYSBPC_25480</name>
</gene>
<dbReference type="Proteomes" id="UP001065593">
    <property type="component" value="Unassembled WGS sequence"/>
</dbReference>
<dbReference type="PANTHER" id="PTHR32089">
    <property type="entry name" value="METHYL-ACCEPTING CHEMOTAXIS PROTEIN MCPB"/>
    <property type="match status" value="1"/>
</dbReference>
<protein>
    <recommendedName>
        <fullName evidence="15">Methyl-accepting chemotaxis protein</fullName>
    </recommendedName>
</protein>
<keyword evidence="14" id="KW-1185">Reference proteome</keyword>
<keyword evidence="2" id="KW-1003">Cell membrane</keyword>
<sequence>MNSIKTKLIVVSILLLTIPIIVLGFFSYQKSSSSLSELGETNLKNSVVMTIELIESLNESVEHGDLTLEEAQERVKEAILGEKNSDGTRPINKNLNLGDNGYMFVVDDAGIEVAHPFIEGENVWESVDANGVHSTQEIIKTANEGGGFIYFNWPLNNDKDKIEAKVAYSEKDPHWGWVVVAGTYMMDFNKPADAILFNIFIIAGITLVIGISVIWIFANNISKPINLISKRMNLLAAGDLTTDEITTKSNDEIGKLAGSMNHMQGRLKELVTNVSHASEKMTKQSTELTQSAHEVKSGSEQVAITMQELASGSEKQADSASELLMAMQGFTREVAMANETGGLIHASSGKVLEMTNEGNQSMKVSKQQMEKIDHIVKDTVDKVKGLDTQSQEISKLVIVIKNIADQTNLLALNAAIEAARAGEHGKGFAIVADEVRKLAEQVSDSVLDITKIVTNVQSESSSVVKSLLDGYHEVEEGTHQIEATGEQFNGINQAVTEMVNNINAVTEKLATIAENSQKMNSSIEDIAAISEESAAGIEETSASSQQTSAAMEEVAQSSNDLAQLAVSLNTLVNEFKIES</sequence>
<proteinExistence type="inferred from homology"/>
<dbReference type="Pfam" id="PF00015">
    <property type="entry name" value="MCPsignal"/>
    <property type="match status" value="1"/>
</dbReference>
<keyword evidence="6 8" id="KW-0807">Transducer</keyword>
<evidence type="ECO:0000256" key="2">
    <source>
        <dbReference type="ARBA" id="ARBA00022475"/>
    </source>
</evidence>
<evidence type="ECO:0000256" key="3">
    <source>
        <dbReference type="ARBA" id="ARBA00022692"/>
    </source>
</evidence>
<evidence type="ECO:0000259" key="11">
    <source>
        <dbReference type="PROSITE" id="PS50111"/>
    </source>
</evidence>
<dbReference type="CDD" id="cd06225">
    <property type="entry name" value="HAMP"/>
    <property type="match status" value="1"/>
</dbReference>
<evidence type="ECO:0000256" key="4">
    <source>
        <dbReference type="ARBA" id="ARBA00022989"/>
    </source>
</evidence>
<dbReference type="PANTHER" id="PTHR32089:SF112">
    <property type="entry name" value="LYSOZYME-LIKE PROTEIN-RELATED"/>
    <property type="match status" value="1"/>
</dbReference>
<comment type="subcellular location">
    <subcellularLocation>
        <location evidence="1">Cell membrane</location>
        <topology evidence="1">Multi-pass membrane protein</topology>
    </subcellularLocation>
</comment>
<evidence type="ECO:0000256" key="7">
    <source>
        <dbReference type="ARBA" id="ARBA00029447"/>
    </source>
</evidence>
<dbReference type="PROSITE" id="PS50885">
    <property type="entry name" value="HAMP"/>
    <property type="match status" value="1"/>
</dbReference>
<evidence type="ECO:0000256" key="6">
    <source>
        <dbReference type="ARBA" id="ARBA00023224"/>
    </source>
</evidence>
<dbReference type="CDD" id="cd11386">
    <property type="entry name" value="MCP_signal"/>
    <property type="match status" value="1"/>
</dbReference>
<dbReference type="Pfam" id="PF17200">
    <property type="entry name" value="sCache_2"/>
    <property type="match status" value="1"/>
</dbReference>
<evidence type="ECO:0000313" key="13">
    <source>
        <dbReference type="EMBL" id="GLC89421.1"/>
    </source>
</evidence>
<comment type="similarity">
    <text evidence="7">Belongs to the methyl-accepting chemotaxis (MCP) protein family.</text>
</comment>
<evidence type="ECO:0000256" key="1">
    <source>
        <dbReference type="ARBA" id="ARBA00004651"/>
    </source>
</evidence>
<keyword evidence="5 10" id="KW-0472">Membrane</keyword>
<evidence type="ECO:0000256" key="10">
    <source>
        <dbReference type="SAM" id="Phobius"/>
    </source>
</evidence>
<evidence type="ECO:0000256" key="9">
    <source>
        <dbReference type="SAM" id="MobiDB-lite"/>
    </source>
</evidence>
<reference evidence="13" key="1">
    <citation type="submission" date="2022-08" db="EMBL/GenBank/DDBJ databases">
        <title>Draft genome sequence of Lysinibacillus sp. strain KH24.</title>
        <authorList>
            <person name="Kanbe H."/>
            <person name="Itoh H."/>
        </authorList>
    </citation>
    <scope>NUCLEOTIDE SEQUENCE</scope>
    <source>
        <strain evidence="13">KH24</strain>
    </source>
</reference>
<feature type="compositionally biased region" description="Low complexity" evidence="9">
    <location>
        <begin position="534"/>
        <end position="553"/>
    </location>
</feature>
<comment type="caution">
    <text evidence="13">The sequence shown here is derived from an EMBL/GenBank/DDBJ whole genome shotgun (WGS) entry which is preliminary data.</text>
</comment>
<dbReference type="SUPFAM" id="SSF58104">
    <property type="entry name" value="Methyl-accepting chemotaxis protein (MCP) signaling domain"/>
    <property type="match status" value="1"/>
</dbReference>
<dbReference type="EMBL" id="BRZA01000003">
    <property type="protein sequence ID" value="GLC89421.1"/>
    <property type="molecule type" value="Genomic_DNA"/>
</dbReference>
<evidence type="ECO:0000313" key="14">
    <source>
        <dbReference type="Proteomes" id="UP001065593"/>
    </source>
</evidence>
<dbReference type="CDD" id="cd18774">
    <property type="entry name" value="PDC2_HK_sensor"/>
    <property type="match status" value="1"/>
</dbReference>
<dbReference type="Pfam" id="PF00672">
    <property type="entry name" value="HAMP"/>
    <property type="match status" value="1"/>
</dbReference>
<dbReference type="InterPro" id="IPR033480">
    <property type="entry name" value="sCache_2"/>
</dbReference>
<feature type="domain" description="HAMP" evidence="12">
    <location>
        <begin position="219"/>
        <end position="272"/>
    </location>
</feature>
<keyword evidence="4 10" id="KW-1133">Transmembrane helix</keyword>